<dbReference type="SUPFAM" id="SSF51735">
    <property type="entry name" value="NAD(P)-binding Rossmann-fold domains"/>
    <property type="match status" value="1"/>
</dbReference>
<evidence type="ECO:0000256" key="1">
    <source>
        <dbReference type="ARBA" id="ARBA00010928"/>
    </source>
</evidence>
<keyword evidence="2" id="KW-0560">Oxidoreductase</keyword>
<dbReference type="Pfam" id="PF02894">
    <property type="entry name" value="GFO_IDH_MocA_C"/>
    <property type="match status" value="1"/>
</dbReference>
<dbReference type="GO" id="GO:0016491">
    <property type="term" value="F:oxidoreductase activity"/>
    <property type="evidence" value="ECO:0007669"/>
    <property type="project" value="UniProtKB-KW"/>
</dbReference>
<evidence type="ECO:0000259" key="4">
    <source>
        <dbReference type="Pfam" id="PF02894"/>
    </source>
</evidence>
<dbReference type="InterPro" id="IPR036291">
    <property type="entry name" value="NAD(P)-bd_dom_sf"/>
</dbReference>
<accession>A0A8J7LDG1</accession>
<reference evidence="5 6" key="1">
    <citation type="journal article" date="2021" name="Int. J. Syst. Evol. Microbiol.">
        <title>Amazonocrinis nigriterrae gen. nov., sp. nov., Atlanticothrix silvestris gen. nov., sp. nov. and Dendronalium phyllosphericum gen. nov., sp. nov., nostocacean cyanobacteria from Brazilian environments.</title>
        <authorList>
            <person name="Alvarenga D.O."/>
            <person name="Andreote A.P.D."/>
            <person name="Branco L.H.Z."/>
            <person name="Delbaje E."/>
            <person name="Cruz R.B."/>
            <person name="Varani A.M."/>
            <person name="Fiore M.F."/>
        </authorList>
    </citation>
    <scope>NUCLEOTIDE SEQUENCE [LARGE SCALE GENOMIC DNA]</scope>
    <source>
        <strain evidence="5 6">CENA369</strain>
    </source>
</reference>
<gene>
    <name evidence="5" type="ORF">I8752_12610</name>
</gene>
<protein>
    <submittedName>
        <fullName evidence="5">Gfo/Idh/MocA family oxidoreductase</fullName>
    </submittedName>
</protein>
<dbReference type="PANTHER" id="PTHR43708">
    <property type="entry name" value="CONSERVED EXPRESSED OXIDOREDUCTASE (EUROFUNG)"/>
    <property type="match status" value="1"/>
</dbReference>
<dbReference type="PANTHER" id="PTHR43708:SF5">
    <property type="entry name" value="CONSERVED EXPRESSED OXIDOREDUCTASE (EUROFUNG)-RELATED"/>
    <property type="match status" value="1"/>
</dbReference>
<evidence type="ECO:0000313" key="5">
    <source>
        <dbReference type="EMBL" id="MBH8573847.1"/>
    </source>
</evidence>
<keyword evidence="6" id="KW-1185">Reference proteome</keyword>
<dbReference type="GO" id="GO:0000166">
    <property type="term" value="F:nucleotide binding"/>
    <property type="evidence" value="ECO:0007669"/>
    <property type="project" value="InterPro"/>
</dbReference>
<sequence length="347" mass="39044">METVNTALCSYGLSGKVFHAPFINLHPGFQLLGSWERSKKLIQTDYPHVKSYASLSALLADNKVELVVVNTPTDTHYDYTKQALLAGKHVIVEKAFTTTVAEAEELNQLAQKKGKKLSVYQNRRWDSDFQTVKKIIKEGLLGDIVEAELHFVRYKPTLSNRQHTEVPGPGAGIIKDLGPHIIDQALHLFGMPNAVFADMRITRPASQINDYFESILYYDKLRVKLKAGFLVREPVPSYIIHGTKGSFLKSRADAQEDKLRVGMKPNTSDWYTEPESEYGLLHTEKEGKVIREKVKSLQGNYLGYYDAMYKSIVDNQPIAVTAEDGINVMRIIEAAIKSNNEQKVTAL</sequence>
<evidence type="ECO:0000313" key="6">
    <source>
        <dbReference type="Proteomes" id="UP000662314"/>
    </source>
</evidence>
<organism evidence="5 6">
    <name type="scientific">Dendronalium phyllosphericum CENA369</name>
    <dbReference type="NCBI Taxonomy" id="1725256"/>
    <lineage>
        <taxon>Bacteria</taxon>
        <taxon>Bacillati</taxon>
        <taxon>Cyanobacteriota</taxon>
        <taxon>Cyanophyceae</taxon>
        <taxon>Nostocales</taxon>
        <taxon>Nostocaceae</taxon>
        <taxon>Dendronalium</taxon>
        <taxon>Dendronalium phyllosphericum</taxon>
    </lineage>
</organism>
<dbReference type="AlphaFoldDB" id="A0A8J7LDG1"/>
<proteinExistence type="inferred from homology"/>
<comment type="caution">
    <text evidence="5">The sequence shown here is derived from an EMBL/GenBank/DDBJ whole genome shotgun (WGS) entry which is preliminary data.</text>
</comment>
<feature type="domain" description="Gfo/Idh/MocA-like oxidoreductase C-terminal" evidence="4">
    <location>
        <begin position="133"/>
        <end position="343"/>
    </location>
</feature>
<dbReference type="Gene3D" id="3.30.360.10">
    <property type="entry name" value="Dihydrodipicolinate Reductase, domain 2"/>
    <property type="match status" value="1"/>
</dbReference>
<feature type="domain" description="Gfo/Idh/MocA-like oxidoreductase N-terminal" evidence="3">
    <location>
        <begin position="5"/>
        <end position="120"/>
    </location>
</feature>
<dbReference type="InterPro" id="IPR051317">
    <property type="entry name" value="Gfo/Idh/MocA_oxidoreduct"/>
</dbReference>
<dbReference type="Proteomes" id="UP000662314">
    <property type="component" value="Unassembled WGS sequence"/>
</dbReference>
<evidence type="ECO:0000259" key="3">
    <source>
        <dbReference type="Pfam" id="PF01408"/>
    </source>
</evidence>
<dbReference type="EMBL" id="JAECZA010000046">
    <property type="protein sequence ID" value="MBH8573847.1"/>
    <property type="molecule type" value="Genomic_DNA"/>
</dbReference>
<dbReference type="Gene3D" id="3.40.50.720">
    <property type="entry name" value="NAD(P)-binding Rossmann-like Domain"/>
    <property type="match status" value="1"/>
</dbReference>
<dbReference type="InterPro" id="IPR000683">
    <property type="entry name" value="Gfo/Idh/MocA-like_OxRdtase_N"/>
</dbReference>
<evidence type="ECO:0000256" key="2">
    <source>
        <dbReference type="ARBA" id="ARBA00023002"/>
    </source>
</evidence>
<dbReference type="RefSeq" id="WP_214432666.1">
    <property type="nucleotide sequence ID" value="NZ_CAWPUQ010000275.1"/>
</dbReference>
<dbReference type="InterPro" id="IPR004104">
    <property type="entry name" value="Gfo/Idh/MocA-like_OxRdtase_C"/>
</dbReference>
<name>A0A8J7LDG1_9NOST</name>
<dbReference type="Pfam" id="PF01408">
    <property type="entry name" value="GFO_IDH_MocA"/>
    <property type="match status" value="1"/>
</dbReference>
<comment type="similarity">
    <text evidence="1">Belongs to the Gfo/Idh/MocA family.</text>
</comment>